<proteinExistence type="predicted"/>
<protein>
    <submittedName>
        <fullName evidence="1">Uncharacterized protein</fullName>
    </submittedName>
</protein>
<evidence type="ECO:0000313" key="1">
    <source>
        <dbReference type="EMBL" id="TMS57871.1"/>
    </source>
</evidence>
<dbReference type="Proteomes" id="UP000004277">
    <property type="component" value="Unassembled WGS sequence"/>
</dbReference>
<keyword evidence="2" id="KW-1185">Reference proteome</keyword>
<accession>A0ACD3SNJ3</accession>
<name>A0ACD3SNJ3_9BURK</name>
<evidence type="ECO:0000313" key="2">
    <source>
        <dbReference type="Proteomes" id="UP000004277"/>
    </source>
</evidence>
<organism evidence="1 2">
    <name type="scientific">Imbroritus primus</name>
    <dbReference type="NCBI Taxonomy" id="3058603"/>
    <lineage>
        <taxon>Bacteria</taxon>
        <taxon>Pseudomonadati</taxon>
        <taxon>Pseudomonadota</taxon>
        <taxon>Betaproteobacteria</taxon>
        <taxon>Burkholderiales</taxon>
        <taxon>Burkholderiaceae</taxon>
        <taxon>Imbroritus</taxon>
    </lineage>
</organism>
<comment type="caution">
    <text evidence="1">The sequence shown here is derived from an EMBL/GenBank/DDBJ whole genome shotgun (WGS) entry which is preliminary data.</text>
</comment>
<dbReference type="EMBL" id="AKCV02000017">
    <property type="protein sequence ID" value="TMS57871.1"/>
    <property type="molecule type" value="Genomic_DNA"/>
</dbReference>
<gene>
    <name evidence="1" type="ORF">MW7_010385</name>
</gene>
<sequence>MDATGLHARARGGTPLMRLNDLMWEVRSVTHAAEQAARTACARGEARYDTALAATFDAWLGSWVSRDLLVCFCAALELGIHPGRHLDRCLETANARLTADERALFWAGMRRLRAHGLHAGGAPRRGLAPAGAGSGYRY</sequence>
<reference evidence="1" key="1">
    <citation type="submission" date="2019-05" db="EMBL/GenBank/DDBJ databases">
        <title>Revised genome assembly of Burkholderiaceae (previously Ralstonia) sp. PBA.</title>
        <authorList>
            <person name="Gan H.M."/>
        </authorList>
    </citation>
    <scope>NUCLEOTIDE SEQUENCE</scope>
    <source>
        <strain evidence="1">PBA</strain>
    </source>
</reference>